<dbReference type="HOGENOM" id="CLU_2156135_0_0_6"/>
<dbReference type="BioCyc" id="PAER208963:G1G74-2939-MONOMER"/>
<dbReference type="EMBL" id="CP000438">
    <property type="protein sequence ID" value="ABJ11471.1"/>
    <property type="molecule type" value="Genomic_DNA"/>
</dbReference>
<sequence>MSHNLAELPLSRRRALEREKQACLRLHLSRNRASERLERAVRDEVERLLGARERQGAGWPEWVSAELCVADDPLFVRKVVARLKAAVDWQRQRAA</sequence>
<evidence type="ECO:0000313" key="1">
    <source>
        <dbReference type="EMBL" id="ABJ11471.1"/>
    </source>
</evidence>
<organism evidence="1 2">
    <name type="scientific">Pseudomonas aeruginosa (strain UCBPP-PA14)</name>
    <dbReference type="NCBI Taxonomy" id="208963"/>
    <lineage>
        <taxon>Bacteria</taxon>
        <taxon>Pseudomonadati</taxon>
        <taxon>Pseudomonadota</taxon>
        <taxon>Gammaproteobacteria</taxon>
        <taxon>Pseudomonadales</taxon>
        <taxon>Pseudomonadaceae</taxon>
        <taxon>Pseudomonas</taxon>
    </lineage>
</organism>
<gene>
    <name evidence="1" type="ordered locus">PA14_35000</name>
</gene>
<dbReference type="RefSeq" id="WP_003089338.1">
    <property type="nucleotide sequence ID" value="NC_008463.1"/>
</dbReference>
<evidence type="ECO:0000313" key="2">
    <source>
        <dbReference type="Proteomes" id="UP000000653"/>
    </source>
</evidence>
<protein>
    <submittedName>
        <fullName evidence="1">Uncharacterized protein</fullName>
    </submittedName>
</protein>
<reference evidence="1 2" key="1">
    <citation type="journal article" date="2006" name="Genome Biol.">
        <title>Genomic analysis reveals that Pseudomonas aeruginosa virulence is combinatorial.</title>
        <authorList>
            <person name="Lee D.G."/>
            <person name="Urbach J.M."/>
            <person name="Wu G."/>
            <person name="Liberati N.T."/>
            <person name="Feinbaum R.L."/>
            <person name="Miyata S."/>
            <person name="Diggins L.T."/>
            <person name="He J."/>
            <person name="Saucier M."/>
            <person name="Deziel E."/>
            <person name="Friedman L."/>
            <person name="Li L."/>
            <person name="Grills G."/>
            <person name="Montgomery K."/>
            <person name="Kucherlapati R."/>
            <person name="Rahme L.G."/>
            <person name="Ausubel F.M."/>
        </authorList>
    </citation>
    <scope>NUCLEOTIDE SEQUENCE [LARGE SCALE GENOMIC DNA]</scope>
    <source>
        <strain evidence="1 2">UCBPP-PA14</strain>
    </source>
</reference>
<accession>A0A0H2ZB45</accession>
<dbReference type="AlphaFoldDB" id="A0A0H2ZB45"/>
<dbReference type="KEGG" id="pau:PA14_35000"/>
<dbReference type="Proteomes" id="UP000000653">
    <property type="component" value="Chromosome"/>
</dbReference>
<proteinExistence type="predicted"/>
<name>A0A0H2ZB45_PSEAB</name>